<dbReference type="RefSeq" id="WP_139002225.1">
    <property type="nucleotide sequence ID" value="NZ_BAABAV010000002.1"/>
</dbReference>
<dbReference type="EMBL" id="BAABAV010000002">
    <property type="protein sequence ID" value="GAA4269836.1"/>
    <property type="molecule type" value="Genomic_DNA"/>
</dbReference>
<sequence>MSSQEKTSEELLVHEEVLTQNEIVLYNDDVNTFDHVIETLIYACDHTSEQAEQCSLIVHYKGKCTVKTGEYKDLKPRCSMLLKAGLTAEIV</sequence>
<accession>A0ABP8EC85</accession>
<dbReference type="Gene3D" id="3.30.1390.10">
    <property type="match status" value="1"/>
</dbReference>
<name>A0ABP8EC85_9FLAO</name>
<dbReference type="Pfam" id="PF02617">
    <property type="entry name" value="ClpS"/>
    <property type="match status" value="1"/>
</dbReference>
<keyword evidence="3" id="KW-1185">Reference proteome</keyword>
<dbReference type="InterPro" id="IPR014719">
    <property type="entry name" value="Ribosomal_bL12_C/ClpS-like"/>
</dbReference>
<dbReference type="Proteomes" id="UP001500027">
    <property type="component" value="Unassembled WGS sequence"/>
</dbReference>
<reference evidence="3" key="1">
    <citation type="journal article" date="2019" name="Int. J. Syst. Evol. Microbiol.">
        <title>The Global Catalogue of Microorganisms (GCM) 10K type strain sequencing project: providing services to taxonomists for standard genome sequencing and annotation.</title>
        <authorList>
            <consortium name="The Broad Institute Genomics Platform"/>
            <consortium name="The Broad Institute Genome Sequencing Center for Infectious Disease"/>
            <person name="Wu L."/>
            <person name="Ma J."/>
        </authorList>
    </citation>
    <scope>NUCLEOTIDE SEQUENCE [LARGE SCALE GENOMIC DNA]</scope>
    <source>
        <strain evidence="3">JCM 17452</strain>
    </source>
</reference>
<dbReference type="InterPro" id="IPR003769">
    <property type="entry name" value="ClpS_core"/>
</dbReference>
<protein>
    <submittedName>
        <fullName evidence="2">ATP-dependent Clp protease adaptor ClpS</fullName>
    </submittedName>
</protein>
<evidence type="ECO:0000259" key="1">
    <source>
        <dbReference type="Pfam" id="PF02617"/>
    </source>
</evidence>
<gene>
    <name evidence="2" type="ORF">GCM10022257_19370</name>
</gene>
<proteinExistence type="predicted"/>
<keyword evidence="2" id="KW-0645">Protease</keyword>
<keyword evidence="2" id="KW-0378">Hydrolase</keyword>
<dbReference type="SUPFAM" id="SSF54736">
    <property type="entry name" value="ClpS-like"/>
    <property type="match status" value="1"/>
</dbReference>
<dbReference type="GO" id="GO:0006508">
    <property type="term" value="P:proteolysis"/>
    <property type="evidence" value="ECO:0007669"/>
    <property type="project" value="UniProtKB-KW"/>
</dbReference>
<evidence type="ECO:0000313" key="3">
    <source>
        <dbReference type="Proteomes" id="UP001500027"/>
    </source>
</evidence>
<feature type="domain" description="Adaptor protein ClpS core" evidence="1">
    <location>
        <begin position="22"/>
        <end position="83"/>
    </location>
</feature>
<evidence type="ECO:0000313" key="2">
    <source>
        <dbReference type="EMBL" id="GAA4269836.1"/>
    </source>
</evidence>
<organism evidence="2 3">
    <name type="scientific">Hyunsoonleella aestuarii</name>
    <dbReference type="NCBI Taxonomy" id="912802"/>
    <lineage>
        <taxon>Bacteria</taxon>
        <taxon>Pseudomonadati</taxon>
        <taxon>Bacteroidota</taxon>
        <taxon>Flavobacteriia</taxon>
        <taxon>Flavobacteriales</taxon>
        <taxon>Flavobacteriaceae</taxon>
    </lineage>
</organism>
<dbReference type="GO" id="GO:0008233">
    <property type="term" value="F:peptidase activity"/>
    <property type="evidence" value="ECO:0007669"/>
    <property type="project" value="UniProtKB-KW"/>
</dbReference>
<comment type="caution">
    <text evidence="2">The sequence shown here is derived from an EMBL/GenBank/DDBJ whole genome shotgun (WGS) entry which is preliminary data.</text>
</comment>